<name>A0A917TKG6_9ACTN</name>
<keyword evidence="1" id="KW-0472">Membrane</keyword>
<keyword evidence="1" id="KW-1133">Transmembrane helix</keyword>
<evidence type="ECO:0000313" key="3">
    <source>
        <dbReference type="Proteomes" id="UP000642070"/>
    </source>
</evidence>
<comment type="caution">
    <text evidence="2">The sequence shown here is derived from an EMBL/GenBank/DDBJ whole genome shotgun (WGS) entry which is preliminary data.</text>
</comment>
<keyword evidence="1" id="KW-0812">Transmembrane</keyword>
<evidence type="ECO:0000313" key="2">
    <source>
        <dbReference type="EMBL" id="GGM26533.1"/>
    </source>
</evidence>
<accession>A0A917TKG6</accession>
<proteinExistence type="predicted"/>
<dbReference type="AlphaFoldDB" id="A0A917TKG6"/>
<evidence type="ECO:0000256" key="1">
    <source>
        <dbReference type="SAM" id="Phobius"/>
    </source>
</evidence>
<feature type="transmembrane region" description="Helical" evidence="1">
    <location>
        <begin position="40"/>
        <end position="58"/>
    </location>
</feature>
<organism evidence="2 3">
    <name type="scientific">Dactylosporangium sucinum</name>
    <dbReference type="NCBI Taxonomy" id="1424081"/>
    <lineage>
        <taxon>Bacteria</taxon>
        <taxon>Bacillati</taxon>
        <taxon>Actinomycetota</taxon>
        <taxon>Actinomycetes</taxon>
        <taxon>Micromonosporales</taxon>
        <taxon>Micromonosporaceae</taxon>
        <taxon>Dactylosporangium</taxon>
    </lineage>
</organism>
<reference evidence="2" key="1">
    <citation type="journal article" date="2014" name="Int. J. Syst. Evol. Microbiol.">
        <title>Complete genome sequence of Corynebacterium casei LMG S-19264T (=DSM 44701T), isolated from a smear-ripened cheese.</title>
        <authorList>
            <consortium name="US DOE Joint Genome Institute (JGI-PGF)"/>
            <person name="Walter F."/>
            <person name="Albersmeier A."/>
            <person name="Kalinowski J."/>
            <person name="Ruckert C."/>
        </authorList>
    </citation>
    <scope>NUCLEOTIDE SEQUENCE</scope>
    <source>
        <strain evidence="2">JCM 19831</strain>
    </source>
</reference>
<keyword evidence="3" id="KW-1185">Reference proteome</keyword>
<gene>
    <name evidence="2" type="ORF">GCM10007977_029670</name>
</gene>
<reference evidence="2" key="2">
    <citation type="submission" date="2020-09" db="EMBL/GenBank/DDBJ databases">
        <authorList>
            <person name="Sun Q."/>
            <person name="Ohkuma M."/>
        </authorList>
    </citation>
    <scope>NUCLEOTIDE SEQUENCE</scope>
    <source>
        <strain evidence="2">JCM 19831</strain>
    </source>
</reference>
<dbReference type="Proteomes" id="UP000642070">
    <property type="component" value="Unassembled WGS sequence"/>
</dbReference>
<dbReference type="EMBL" id="BMPI01000012">
    <property type="protein sequence ID" value="GGM26533.1"/>
    <property type="molecule type" value="Genomic_DNA"/>
</dbReference>
<protein>
    <submittedName>
        <fullName evidence="2">Uncharacterized protein</fullName>
    </submittedName>
</protein>
<sequence>MAKSGIPWKRPALLGLLVAFTAVRVPDVLAEGTWRSWVVVPVFVVAVWLFGSSVSGAVRRGRDARRQSRFEAGD</sequence>